<dbReference type="EMBL" id="FRBW01000005">
    <property type="protein sequence ID" value="SHN05745.1"/>
    <property type="molecule type" value="Genomic_DNA"/>
</dbReference>
<sequence>MNKHVARRLPVHQGPAGWSAILPNSRVPLPIDRDTNVDIAIVGGGFAGLTAAHWLHRHDPSIKIAVLEAGRVGEGSAGRNSGFMIDLPHELTSEDYAGDEAQRDRVLTTLNRQAIEFAGSIVSGYGMSPHFFDRCGKINGAVSENAHKSNLSYGEHLAHLGEHSELLDAKAMHELTGSRHYFSGLYTPGTVLIQPAGYVRGFAAGLERDGVRIAEESPVRSLEKESGSWRLETPGGTVRAGKVILATNGHLESFGFKRGRLMHIFLFAAMSAEMDADALARLGGKPRWGITPADPMGTTMRRIDSGQGGNRMVTRSFAVYRPDMEPLESQFNRARRVMRQKFDERYPQLTGFPMQYEWSGHLCLSSNGVSVVQELEPGLFSACVQNGLGTTRGTLAGIAAAEMAMDKTSEVTAFFAAEAEPRRLPPEPFGSLGANAYLCWREHKASRE</sequence>
<dbReference type="SUPFAM" id="SSF51905">
    <property type="entry name" value="FAD/NAD(P)-binding domain"/>
    <property type="match status" value="1"/>
</dbReference>
<proteinExistence type="predicted"/>
<name>A0A1M7NQR1_9HYPH</name>
<dbReference type="Proteomes" id="UP000186002">
    <property type="component" value="Unassembled WGS sequence"/>
</dbReference>
<dbReference type="Gene3D" id="3.50.50.60">
    <property type="entry name" value="FAD/NAD(P)-binding domain"/>
    <property type="match status" value="1"/>
</dbReference>
<dbReference type="InterPro" id="IPR006076">
    <property type="entry name" value="FAD-dep_OxRdtase"/>
</dbReference>
<dbReference type="Gene3D" id="3.30.9.10">
    <property type="entry name" value="D-Amino Acid Oxidase, subunit A, domain 2"/>
    <property type="match status" value="1"/>
</dbReference>
<evidence type="ECO:0000313" key="4">
    <source>
        <dbReference type="Proteomes" id="UP000186002"/>
    </source>
</evidence>
<dbReference type="PANTHER" id="PTHR13847:SF281">
    <property type="entry name" value="FAD DEPENDENT OXIDOREDUCTASE DOMAIN-CONTAINING PROTEIN"/>
    <property type="match status" value="1"/>
</dbReference>
<dbReference type="Pfam" id="PF01266">
    <property type="entry name" value="DAO"/>
    <property type="match status" value="1"/>
</dbReference>
<keyword evidence="1" id="KW-0560">Oxidoreductase</keyword>
<dbReference type="GO" id="GO:0005737">
    <property type="term" value="C:cytoplasm"/>
    <property type="evidence" value="ECO:0007669"/>
    <property type="project" value="TreeGrafter"/>
</dbReference>
<dbReference type="OrthoDB" id="311718at2"/>
<evidence type="ECO:0000256" key="1">
    <source>
        <dbReference type="ARBA" id="ARBA00023002"/>
    </source>
</evidence>
<dbReference type="AlphaFoldDB" id="A0A1M7NQR1"/>
<dbReference type="RefSeq" id="WP_073015009.1">
    <property type="nucleotide sequence ID" value="NZ_FRBW01000005.1"/>
</dbReference>
<feature type="domain" description="FAD dependent oxidoreductase" evidence="2">
    <location>
        <begin position="38"/>
        <end position="403"/>
    </location>
</feature>
<keyword evidence="4" id="KW-1185">Reference proteome</keyword>
<protein>
    <submittedName>
        <fullName evidence="3">Glycine/D-amino acid oxidase</fullName>
    </submittedName>
</protein>
<accession>A0A1M7NQR1</accession>
<evidence type="ECO:0000259" key="2">
    <source>
        <dbReference type="Pfam" id="PF01266"/>
    </source>
</evidence>
<gene>
    <name evidence="3" type="ORF">SAMN05444272_3880</name>
</gene>
<dbReference type="PANTHER" id="PTHR13847">
    <property type="entry name" value="SARCOSINE DEHYDROGENASE-RELATED"/>
    <property type="match status" value="1"/>
</dbReference>
<dbReference type="STRING" id="735517.SAMN05444272_3880"/>
<reference evidence="3 4" key="1">
    <citation type="submission" date="2016-11" db="EMBL/GenBank/DDBJ databases">
        <authorList>
            <person name="Jaros S."/>
            <person name="Januszkiewicz K."/>
            <person name="Wedrychowicz H."/>
        </authorList>
    </citation>
    <scope>NUCLEOTIDE SEQUENCE [LARGE SCALE GENOMIC DNA]</scope>
    <source>
        <strain evidence="3 4">DSM 22153</strain>
    </source>
</reference>
<organism evidence="3 4">
    <name type="scientific">Roseibium suaedae</name>
    <dbReference type="NCBI Taxonomy" id="735517"/>
    <lineage>
        <taxon>Bacteria</taxon>
        <taxon>Pseudomonadati</taxon>
        <taxon>Pseudomonadota</taxon>
        <taxon>Alphaproteobacteria</taxon>
        <taxon>Hyphomicrobiales</taxon>
        <taxon>Stappiaceae</taxon>
        <taxon>Roseibium</taxon>
    </lineage>
</organism>
<dbReference type="InterPro" id="IPR036188">
    <property type="entry name" value="FAD/NAD-bd_sf"/>
</dbReference>
<dbReference type="GO" id="GO:0016491">
    <property type="term" value="F:oxidoreductase activity"/>
    <property type="evidence" value="ECO:0007669"/>
    <property type="project" value="UniProtKB-KW"/>
</dbReference>
<evidence type="ECO:0000313" key="3">
    <source>
        <dbReference type="EMBL" id="SHN05745.1"/>
    </source>
</evidence>